<evidence type="ECO:0000256" key="2">
    <source>
        <dbReference type="PROSITE-ProRule" id="PRU00169"/>
    </source>
</evidence>
<dbReference type="Gene3D" id="3.40.50.2300">
    <property type="match status" value="1"/>
</dbReference>
<organism evidence="4 5">
    <name type="scientific">Amycolatopsis vastitatis</name>
    <dbReference type="NCBI Taxonomy" id="1905142"/>
    <lineage>
        <taxon>Bacteria</taxon>
        <taxon>Bacillati</taxon>
        <taxon>Actinomycetota</taxon>
        <taxon>Actinomycetes</taxon>
        <taxon>Pseudonocardiales</taxon>
        <taxon>Pseudonocardiaceae</taxon>
        <taxon>Amycolatopsis</taxon>
    </lineage>
</organism>
<dbReference type="SMART" id="SM00448">
    <property type="entry name" value="REC"/>
    <property type="match status" value="1"/>
</dbReference>
<proteinExistence type="predicted"/>
<dbReference type="PANTHER" id="PTHR44591:SF24">
    <property type="entry name" value="PROTEIN-GLUTAMATE METHYLESTERASE_PROTEIN-GLUTAMINE GLUTAMINASE 1"/>
    <property type="match status" value="1"/>
</dbReference>
<keyword evidence="1 2" id="KW-0597">Phosphoprotein</keyword>
<dbReference type="EMBL" id="NMUL01000023">
    <property type="protein sequence ID" value="OXM65446.1"/>
    <property type="molecule type" value="Genomic_DNA"/>
</dbReference>
<feature type="modified residue" description="4-aspartylphosphate" evidence="2">
    <location>
        <position position="54"/>
    </location>
</feature>
<evidence type="ECO:0000313" key="4">
    <source>
        <dbReference type="EMBL" id="OXM65446.1"/>
    </source>
</evidence>
<name>A0A229T2F2_9PSEU</name>
<dbReference type="Pfam" id="PF00072">
    <property type="entry name" value="Response_reg"/>
    <property type="match status" value="1"/>
</dbReference>
<dbReference type="Proteomes" id="UP000215199">
    <property type="component" value="Unassembled WGS sequence"/>
</dbReference>
<dbReference type="OrthoDB" id="7352332at2"/>
<evidence type="ECO:0000259" key="3">
    <source>
        <dbReference type="PROSITE" id="PS50110"/>
    </source>
</evidence>
<dbReference type="PROSITE" id="PS50110">
    <property type="entry name" value="RESPONSE_REGULATORY"/>
    <property type="match status" value="1"/>
</dbReference>
<dbReference type="PANTHER" id="PTHR44591">
    <property type="entry name" value="STRESS RESPONSE REGULATOR PROTEIN 1"/>
    <property type="match status" value="1"/>
</dbReference>
<accession>A0A229T2F2</accession>
<protein>
    <submittedName>
        <fullName evidence="4">Response regulator</fullName>
    </submittedName>
</protein>
<comment type="caution">
    <text evidence="4">The sequence shown here is derived from an EMBL/GenBank/DDBJ whole genome shotgun (WGS) entry which is preliminary data.</text>
</comment>
<dbReference type="InterPro" id="IPR050595">
    <property type="entry name" value="Bact_response_regulator"/>
</dbReference>
<reference evidence="5" key="1">
    <citation type="submission" date="2017-07" db="EMBL/GenBank/DDBJ databases">
        <title>Comparative genome mining reveals phylogenetic distribution patterns of secondary metabolites in Amycolatopsis.</title>
        <authorList>
            <person name="Adamek M."/>
            <person name="Alanjary M."/>
            <person name="Sales-Ortells H."/>
            <person name="Goodfellow M."/>
            <person name="Bull A.T."/>
            <person name="Kalinowski J."/>
            <person name="Ziemert N."/>
        </authorList>
    </citation>
    <scope>NUCLEOTIDE SEQUENCE [LARGE SCALE GENOMIC DNA]</scope>
    <source>
        <strain evidence="5">H5</strain>
    </source>
</reference>
<dbReference type="RefSeq" id="WP_093949848.1">
    <property type="nucleotide sequence ID" value="NZ_NMUL01000023.1"/>
</dbReference>
<evidence type="ECO:0000313" key="5">
    <source>
        <dbReference type="Proteomes" id="UP000215199"/>
    </source>
</evidence>
<keyword evidence="5" id="KW-1185">Reference proteome</keyword>
<dbReference type="SUPFAM" id="SSF52172">
    <property type="entry name" value="CheY-like"/>
    <property type="match status" value="1"/>
</dbReference>
<evidence type="ECO:0000256" key="1">
    <source>
        <dbReference type="ARBA" id="ARBA00022553"/>
    </source>
</evidence>
<dbReference type="GO" id="GO:0000160">
    <property type="term" value="P:phosphorelay signal transduction system"/>
    <property type="evidence" value="ECO:0007669"/>
    <property type="project" value="InterPro"/>
</dbReference>
<dbReference type="InterPro" id="IPR001789">
    <property type="entry name" value="Sig_transdc_resp-reg_receiver"/>
</dbReference>
<sequence length="120" mass="12304">MVPRVLIVDDHAAFRSFAHRVLVADGLVVVGEAADGAAAIAAAPRLRPDVVLLDVGLPDMDGFAVAAALGAQDEAPAVVLVSSRSRDDYGSLVDASSAVGFIAKSALSGDLVRRLLEPKT</sequence>
<dbReference type="AlphaFoldDB" id="A0A229T2F2"/>
<feature type="domain" description="Response regulatory" evidence="3">
    <location>
        <begin position="4"/>
        <end position="119"/>
    </location>
</feature>
<gene>
    <name evidence="4" type="ORF">CF165_24350</name>
</gene>
<dbReference type="InterPro" id="IPR011006">
    <property type="entry name" value="CheY-like_superfamily"/>
</dbReference>